<feature type="compositionally biased region" description="Acidic residues" evidence="1">
    <location>
        <begin position="99"/>
        <end position="108"/>
    </location>
</feature>
<keyword evidence="2" id="KW-0472">Membrane</keyword>
<organism evidence="3 4">
    <name type="scientific">Cadophora malorum</name>
    <dbReference type="NCBI Taxonomy" id="108018"/>
    <lineage>
        <taxon>Eukaryota</taxon>
        <taxon>Fungi</taxon>
        <taxon>Dikarya</taxon>
        <taxon>Ascomycota</taxon>
        <taxon>Pezizomycotina</taxon>
        <taxon>Leotiomycetes</taxon>
        <taxon>Helotiales</taxon>
        <taxon>Ploettnerulaceae</taxon>
        <taxon>Cadophora</taxon>
    </lineage>
</organism>
<evidence type="ECO:0000313" key="3">
    <source>
        <dbReference type="EMBL" id="KAG4422563.1"/>
    </source>
</evidence>
<dbReference type="PANTHER" id="PTHR48172">
    <property type="match status" value="1"/>
</dbReference>
<proteinExistence type="predicted"/>
<feature type="compositionally biased region" description="Polar residues" evidence="1">
    <location>
        <begin position="466"/>
        <end position="490"/>
    </location>
</feature>
<protein>
    <submittedName>
        <fullName evidence="3">Uncharacterized protein</fullName>
    </submittedName>
</protein>
<feature type="region of interest" description="Disordered" evidence="1">
    <location>
        <begin position="211"/>
        <end position="248"/>
    </location>
</feature>
<keyword evidence="2" id="KW-1133">Transmembrane helix</keyword>
<evidence type="ECO:0000256" key="2">
    <source>
        <dbReference type="SAM" id="Phobius"/>
    </source>
</evidence>
<dbReference type="Proteomes" id="UP000664132">
    <property type="component" value="Unassembled WGS sequence"/>
</dbReference>
<feature type="compositionally biased region" description="Basic residues" evidence="1">
    <location>
        <begin position="77"/>
        <end position="87"/>
    </location>
</feature>
<dbReference type="InterPro" id="IPR009291">
    <property type="entry name" value="Vps62"/>
</dbReference>
<dbReference type="OrthoDB" id="188042at2759"/>
<name>A0A8H7WCY9_9HELO</name>
<gene>
    <name evidence="3" type="ORF">IFR04_004332</name>
</gene>
<accession>A0A8H7WCY9</accession>
<keyword evidence="2" id="KW-0812">Transmembrane</keyword>
<comment type="caution">
    <text evidence="3">The sequence shown here is derived from an EMBL/GenBank/DDBJ whole genome shotgun (WGS) entry which is preliminary data.</text>
</comment>
<evidence type="ECO:0000313" key="4">
    <source>
        <dbReference type="Proteomes" id="UP000664132"/>
    </source>
</evidence>
<evidence type="ECO:0000256" key="1">
    <source>
        <dbReference type="SAM" id="MobiDB-lite"/>
    </source>
</evidence>
<sequence length="594" mass="67192">MKNLRRGGLAVLIVIISWFGLTALHKYLDPNEHAPDELREDAFWIATSKNWLDRQACRWIGLCGLAHWHPDPAVRPWNKKRDKKRHGRDVQSVLKEEGQDGEEDDDRDLWEQIPGDGEKLRPGDWDGDTRVLKEVPQFVLDHAPLVHLYSGEQFWPSDIREHLRHVMPYSNLTELNITGFRPTVDNLHQLNEGRKGAFVFLHSKDDVEERPDWLGSACNKPIPYDDDEEEPEDSDEEEEPLLEEVSSGAIPSEEDLETWFDPYGPKHKVAAPITPTYQTAPAAKKQTKETYREALRARSPALQKPGGYSPAPAILVLVDKGSGILDAYWFYFYSYNLGTTVLNVRFGNHIGDWEHSLIRFHNGVPKAVFFSAHSGGLAYSYSAVEKGKGKGREGRPVLYSALGSHAMYAQPGSHPYILPFGLLADVTDRGPLWDPAQNYLAYHYNTSITHGADAKSFPSPDGDLSDPSNQDFNLANDTDPLSPTDPNTLKPSLDARLRTTNLPISHMRSALQPASNTPDAPMGWWWFSGHWGDKFYALGDRRQWRFVGQYHYVNGPFGPRWKNLGRSKVCQSHGVCRIVDSLREGKGRSWIGKR</sequence>
<feature type="region of interest" description="Disordered" evidence="1">
    <location>
        <begin position="455"/>
        <end position="492"/>
    </location>
</feature>
<feature type="transmembrane region" description="Helical" evidence="2">
    <location>
        <begin position="7"/>
        <end position="28"/>
    </location>
</feature>
<keyword evidence="4" id="KW-1185">Reference proteome</keyword>
<dbReference type="PANTHER" id="PTHR48172:SF2">
    <property type="entry name" value="VACUOLAR PROTEIN SORTING PROTEIN 62"/>
    <property type="match status" value="1"/>
</dbReference>
<dbReference type="AlphaFoldDB" id="A0A8H7WCY9"/>
<feature type="region of interest" description="Disordered" evidence="1">
    <location>
        <begin position="76"/>
        <end position="125"/>
    </location>
</feature>
<reference evidence="3" key="1">
    <citation type="submission" date="2021-02" db="EMBL/GenBank/DDBJ databases">
        <title>Genome sequence Cadophora malorum strain M34.</title>
        <authorList>
            <person name="Stefanovic E."/>
            <person name="Vu D."/>
            <person name="Scully C."/>
            <person name="Dijksterhuis J."/>
            <person name="Roader J."/>
            <person name="Houbraken J."/>
        </authorList>
    </citation>
    <scope>NUCLEOTIDE SEQUENCE</scope>
    <source>
        <strain evidence="3">M34</strain>
    </source>
</reference>
<dbReference type="EMBL" id="JAFJYH010000047">
    <property type="protein sequence ID" value="KAG4422563.1"/>
    <property type="molecule type" value="Genomic_DNA"/>
</dbReference>
<feature type="compositionally biased region" description="Acidic residues" evidence="1">
    <location>
        <begin position="224"/>
        <end position="242"/>
    </location>
</feature>
<feature type="compositionally biased region" description="Basic and acidic residues" evidence="1">
    <location>
        <begin position="116"/>
        <end position="125"/>
    </location>
</feature>
<dbReference type="Pfam" id="PF06101">
    <property type="entry name" value="Vps62"/>
    <property type="match status" value="1"/>
</dbReference>